<reference evidence="5 6" key="1">
    <citation type="submission" date="2020-08" db="EMBL/GenBank/DDBJ databases">
        <authorList>
            <person name="Liu C."/>
            <person name="Sun Q."/>
        </authorList>
    </citation>
    <scope>NUCLEOTIDE SEQUENCE [LARGE SCALE GENOMIC DNA]</scope>
    <source>
        <strain evidence="5 6">NSJ-62</strain>
    </source>
</reference>
<dbReference type="InterPro" id="IPR058530">
    <property type="entry name" value="Baseplate_J-like_C"/>
</dbReference>
<evidence type="ECO:0000256" key="1">
    <source>
        <dbReference type="ARBA" id="ARBA00038087"/>
    </source>
</evidence>
<dbReference type="RefSeq" id="WP_187334136.1">
    <property type="nucleotide sequence ID" value="NZ_CP060490.1"/>
</dbReference>
<dbReference type="Pfam" id="PF26079">
    <property type="entry name" value="Baseplate_J_C"/>
    <property type="match status" value="1"/>
</dbReference>
<evidence type="ECO:0000259" key="2">
    <source>
        <dbReference type="Pfam" id="PF04865"/>
    </source>
</evidence>
<comment type="similarity">
    <text evidence="1">Belongs to the Mu gp47/PBSX XkdT family.</text>
</comment>
<dbReference type="EMBL" id="CP060490">
    <property type="protein sequence ID" value="QNL45708.1"/>
    <property type="molecule type" value="Genomic_DNA"/>
</dbReference>
<dbReference type="PANTHER" id="PTHR37829:SF3">
    <property type="entry name" value="PROTEIN JAYE-RELATED"/>
    <property type="match status" value="1"/>
</dbReference>
<feature type="domain" description="Baseplate J-like C-terminal" evidence="4">
    <location>
        <begin position="266"/>
        <end position="363"/>
    </location>
</feature>
<dbReference type="InterPro" id="IPR006949">
    <property type="entry name" value="Barrel_Baseplate_J-like"/>
</dbReference>
<dbReference type="PANTHER" id="PTHR37829">
    <property type="entry name" value="PHAGE-LIKE ELEMENT PBSX PROTEIN XKDT"/>
    <property type="match status" value="1"/>
</dbReference>
<dbReference type="Proteomes" id="UP000515960">
    <property type="component" value="Chromosome"/>
</dbReference>
<dbReference type="Pfam" id="PF26078">
    <property type="entry name" value="Baseplate_J_M"/>
    <property type="match status" value="1"/>
</dbReference>
<proteinExistence type="inferred from homology"/>
<name>A0A7G9B827_9FIRM</name>
<evidence type="ECO:0000259" key="4">
    <source>
        <dbReference type="Pfam" id="PF26079"/>
    </source>
</evidence>
<evidence type="ECO:0000313" key="6">
    <source>
        <dbReference type="Proteomes" id="UP000515960"/>
    </source>
</evidence>
<gene>
    <name evidence="5" type="ORF">H8790_06855</name>
</gene>
<dbReference type="InterPro" id="IPR052399">
    <property type="entry name" value="Phage_Baseplate_Assmbl_Protein"/>
</dbReference>
<dbReference type="AlphaFoldDB" id="A0A7G9B827"/>
<feature type="domain" description="Baseplate protein J-like barrel" evidence="2">
    <location>
        <begin position="89"/>
        <end position="168"/>
    </location>
</feature>
<evidence type="ECO:0000313" key="5">
    <source>
        <dbReference type="EMBL" id="QNL45708.1"/>
    </source>
</evidence>
<sequence length="364" mass="38381">MFEDRTTERIKAEALAKINQATGLSPMEGGFADAMIGPAAEEISKLYKALPAVASMLFVDESSGPYLDAVGQNYFNITRKEGTYAYCDVSLTGEAGTVLPAGTAFLTSGGLEFTLVEDVVIGSTGTATGRLRAAGTGSAYNVEAGAVTRMYVNPLGLSSFENGEASGGTDVENDSALYRRIDERRKRPPTSGNGYQLRQWAMEVPGVGEAKVVELAGGRGTVSVTLVDANGKAASAELVSAATAYIEARRVVGSTVSVASAAELEVSVSATVQLTAATTAAAVRLELQEKLEAYRRELISEKFRQVYYRPEEDGAYTMIYNRVAALLLTIPGVVNYTALTVNGKTEDVSIPAGSVPVLGEVRIQ</sequence>
<dbReference type="InterPro" id="IPR058531">
    <property type="entry name" value="Baseplate_J_M"/>
</dbReference>
<protein>
    <submittedName>
        <fullName evidence="5">Baseplate J/gp47 family protein</fullName>
    </submittedName>
</protein>
<accession>A0A7G9B827</accession>
<dbReference type="Pfam" id="PF04865">
    <property type="entry name" value="Baseplate_J"/>
    <property type="match status" value="1"/>
</dbReference>
<organism evidence="5 6">
    <name type="scientific">Oscillibacter hominis</name>
    <dbReference type="NCBI Taxonomy" id="2763056"/>
    <lineage>
        <taxon>Bacteria</taxon>
        <taxon>Bacillati</taxon>
        <taxon>Bacillota</taxon>
        <taxon>Clostridia</taxon>
        <taxon>Eubacteriales</taxon>
        <taxon>Oscillospiraceae</taxon>
        <taxon>Oscillibacter</taxon>
    </lineage>
</organism>
<evidence type="ECO:0000259" key="3">
    <source>
        <dbReference type="Pfam" id="PF26078"/>
    </source>
</evidence>
<keyword evidence="6" id="KW-1185">Reference proteome</keyword>
<dbReference type="KEGG" id="ohi:H8790_06855"/>
<feature type="domain" description="Baseplate J-like central" evidence="3">
    <location>
        <begin position="189"/>
        <end position="259"/>
    </location>
</feature>